<dbReference type="InParanoid" id="E4XNG1"/>
<evidence type="ECO:0000259" key="9">
    <source>
        <dbReference type="Pfam" id="PF01217"/>
    </source>
</evidence>
<dbReference type="InterPro" id="IPR011012">
    <property type="entry name" value="Longin-like_dom_sf"/>
</dbReference>
<dbReference type="PIRSF" id="PIRSF015588">
    <property type="entry name" value="AP_complex_sigma"/>
    <property type="match status" value="1"/>
</dbReference>
<dbReference type="GO" id="GO:0012505">
    <property type="term" value="C:endomembrane system"/>
    <property type="evidence" value="ECO:0007669"/>
    <property type="project" value="UniProtKB-SubCell"/>
</dbReference>
<dbReference type="OrthoDB" id="371463at2759"/>
<keyword evidence="5 8" id="KW-0472">Membrane</keyword>
<keyword evidence="4 8" id="KW-0653">Protein transport</keyword>
<accession>E4XNG1</accession>
<dbReference type="Gene3D" id="3.30.450.60">
    <property type="match status" value="1"/>
</dbReference>
<name>E4XNG1_OIKDI</name>
<comment type="similarity">
    <text evidence="2 8">Belongs to the adaptor complexes small subunit family.</text>
</comment>
<evidence type="ECO:0000256" key="3">
    <source>
        <dbReference type="ARBA" id="ARBA00022448"/>
    </source>
</evidence>
<dbReference type="PANTHER" id="PTHR11753">
    <property type="entry name" value="ADAPTOR COMPLEXES SMALL SUBUNIT FAMILY"/>
    <property type="match status" value="1"/>
</dbReference>
<dbReference type="SUPFAM" id="SSF64356">
    <property type="entry name" value="SNARE-like"/>
    <property type="match status" value="1"/>
</dbReference>
<evidence type="ECO:0000256" key="7">
    <source>
        <dbReference type="ARBA" id="ARBA00062526"/>
    </source>
</evidence>
<evidence type="ECO:0000256" key="8">
    <source>
        <dbReference type="PIRNR" id="PIRNR015588"/>
    </source>
</evidence>
<evidence type="ECO:0000313" key="11">
    <source>
        <dbReference type="Proteomes" id="UP000001307"/>
    </source>
</evidence>
<dbReference type="EMBL" id="FN653083">
    <property type="protein sequence ID" value="CBY11399.1"/>
    <property type="molecule type" value="Genomic_DNA"/>
</dbReference>
<evidence type="ECO:0000256" key="4">
    <source>
        <dbReference type="ARBA" id="ARBA00022927"/>
    </source>
</evidence>
<sequence>MYRSVILFSRHGRLRLSKWFLSVPEKERNKTNHDVIQIALNRNGAYSNIFHHKGVKYIYKRYASLFFCLGIDEDENELIALALIHRMVEALDRYFGNVCELDVIFNFERVHMVMDEILLGGEIQETSLREVKLHVQNADTEMENEINGDVEAVINLQQFRRQIRRV</sequence>
<dbReference type="AlphaFoldDB" id="E4XNG1"/>
<dbReference type="GO" id="GO:0005737">
    <property type="term" value="C:cytoplasm"/>
    <property type="evidence" value="ECO:0007669"/>
    <property type="project" value="UniProtKB-ARBA"/>
</dbReference>
<dbReference type="InterPro" id="IPR022775">
    <property type="entry name" value="AP_mu_sigma_su"/>
</dbReference>
<evidence type="ECO:0000313" key="10">
    <source>
        <dbReference type="EMBL" id="CBY11399.1"/>
    </source>
</evidence>
<dbReference type="FunFam" id="3.30.450.60:FF:000010">
    <property type="entry name" value="AP complex subunit sigma"/>
    <property type="match status" value="1"/>
</dbReference>
<keyword evidence="11" id="KW-1185">Reference proteome</keyword>
<evidence type="ECO:0000256" key="2">
    <source>
        <dbReference type="ARBA" id="ARBA00006972"/>
    </source>
</evidence>
<evidence type="ECO:0000256" key="6">
    <source>
        <dbReference type="ARBA" id="ARBA00053594"/>
    </source>
</evidence>
<keyword evidence="3 8" id="KW-0813">Transport</keyword>
<comment type="subunit">
    <text evidence="7">Adaptor protein complex 4 (AP-4) is a heterotetramer composed of two large adaptins (epsilon-type subunit AP4E1 and beta-type subunit AP4B1), a medium adaptin (mu-type subunit AP4M1) and a small adaptin (sigma-type AP4S1).</text>
</comment>
<dbReference type="Pfam" id="PF01217">
    <property type="entry name" value="Clat_adaptor_s"/>
    <property type="match status" value="1"/>
</dbReference>
<comment type="function">
    <text evidence="6">Component of the adaptor protein complex 4 (AP-4). Adaptor protein complexes are vesicle coat components involved both in vesicle formation and cargo selection. They control the vesicular transport of proteins in different trafficking pathways. AP-4 forms a non clathrin-associated coat on vesicles departing the trans-Golgi network (TGN) and may be involved in the targeting of proteins from the trans-Golgi network (TGN) to the endosomal-lysosomal system. It is also involved in protein sorting to the basolateral membrane in epithelial cells and the proper asymmetric localization of somatodendritic proteins in neurons. AP-4 is involved in the recognition and binding of tyrosine-based sorting signals found in the cytoplasmic part of cargos, but may also recognize other types of sorting signal.</text>
</comment>
<proteinExistence type="inferred from homology"/>
<comment type="subcellular location">
    <subcellularLocation>
        <location evidence="1">Endomembrane system</location>
        <topology evidence="1">Peripheral membrane protein</topology>
    </subcellularLocation>
</comment>
<gene>
    <name evidence="10" type="ORF">GSOID_T00015719001</name>
</gene>
<dbReference type="GO" id="GO:0006886">
    <property type="term" value="P:intracellular protein transport"/>
    <property type="evidence" value="ECO:0007669"/>
    <property type="project" value="UniProtKB-UniRule"/>
</dbReference>
<protein>
    <recommendedName>
        <fullName evidence="8">AP complex subunit sigma</fullName>
    </recommendedName>
</protein>
<dbReference type="Proteomes" id="UP000001307">
    <property type="component" value="Unassembled WGS sequence"/>
</dbReference>
<dbReference type="InterPro" id="IPR016635">
    <property type="entry name" value="AP_complex_ssu"/>
</dbReference>
<organism evidence="10">
    <name type="scientific">Oikopleura dioica</name>
    <name type="common">Tunicate</name>
    <dbReference type="NCBI Taxonomy" id="34765"/>
    <lineage>
        <taxon>Eukaryota</taxon>
        <taxon>Metazoa</taxon>
        <taxon>Chordata</taxon>
        <taxon>Tunicata</taxon>
        <taxon>Appendicularia</taxon>
        <taxon>Copelata</taxon>
        <taxon>Oikopleuridae</taxon>
        <taxon>Oikopleura</taxon>
    </lineage>
</organism>
<feature type="domain" description="AP complex mu/sigma subunit" evidence="9">
    <location>
        <begin position="2"/>
        <end position="140"/>
    </location>
</feature>
<evidence type="ECO:0000256" key="1">
    <source>
        <dbReference type="ARBA" id="ARBA00004184"/>
    </source>
</evidence>
<evidence type="ECO:0000256" key="5">
    <source>
        <dbReference type="ARBA" id="ARBA00023136"/>
    </source>
</evidence>
<reference evidence="10" key="1">
    <citation type="journal article" date="2010" name="Science">
        <title>Plasticity of animal genome architecture unmasked by rapid evolution of a pelagic tunicate.</title>
        <authorList>
            <person name="Denoeud F."/>
            <person name="Henriet S."/>
            <person name="Mungpakdee S."/>
            <person name="Aury J.M."/>
            <person name="Da Silva C."/>
            <person name="Brinkmann H."/>
            <person name="Mikhaleva J."/>
            <person name="Olsen L.C."/>
            <person name="Jubin C."/>
            <person name="Canestro C."/>
            <person name="Bouquet J.M."/>
            <person name="Danks G."/>
            <person name="Poulain J."/>
            <person name="Campsteijn C."/>
            <person name="Adamski M."/>
            <person name="Cross I."/>
            <person name="Yadetie F."/>
            <person name="Muffato M."/>
            <person name="Louis A."/>
            <person name="Butcher S."/>
            <person name="Tsagkogeorga G."/>
            <person name="Konrad A."/>
            <person name="Singh S."/>
            <person name="Jensen M.F."/>
            <person name="Cong E.H."/>
            <person name="Eikeseth-Otteraa H."/>
            <person name="Noel B."/>
            <person name="Anthouard V."/>
            <person name="Porcel B.M."/>
            <person name="Kachouri-Lafond R."/>
            <person name="Nishino A."/>
            <person name="Ugolini M."/>
            <person name="Chourrout P."/>
            <person name="Nishida H."/>
            <person name="Aasland R."/>
            <person name="Huzurbazar S."/>
            <person name="Westhof E."/>
            <person name="Delsuc F."/>
            <person name="Lehrach H."/>
            <person name="Reinhardt R."/>
            <person name="Weissenbach J."/>
            <person name="Roy S.W."/>
            <person name="Artiguenave F."/>
            <person name="Postlethwait J.H."/>
            <person name="Manak J.R."/>
            <person name="Thompson E.M."/>
            <person name="Jaillon O."/>
            <person name="Du Pasquier L."/>
            <person name="Boudinot P."/>
            <person name="Liberles D.A."/>
            <person name="Volff J.N."/>
            <person name="Philippe H."/>
            <person name="Lenhard B."/>
            <person name="Roest Crollius H."/>
            <person name="Wincker P."/>
            <person name="Chourrout D."/>
        </authorList>
    </citation>
    <scope>NUCLEOTIDE SEQUENCE [LARGE SCALE GENOMIC DNA]</scope>
</reference>